<dbReference type="SUPFAM" id="SSF48452">
    <property type="entry name" value="TPR-like"/>
    <property type="match status" value="1"/>
</dbReference>
<keyword evidence="3" id="KW-0732">Signal</keyword>
<protein>
    <submittedName>
        <fullName evidence="4">Type IV pilus assembly protein PilF</fullName>
    </submittedName>
</protein>
<evidence type="ECO:0000313" key="4">
    <source>
        <dbReference type="EMBL" id="PXX46709.1"/>
    </source>
</evidence>
<dbReference type="NCBIfam" id="TIGR02521">
    <property type="entry name" value="type_IV_pilW"/>
    <property type="match status" value="1"/>
</dbReference>
<feature type="repeat" description="TPR" evidence="1">
    <location>
        <begin position="84"/>
        <end position="117"/>
    </location>
</feature>
<dbReference type="AlphaFoldDB" id="A0A318JH38"/>
<accession>A0A318JH38</accession>
<dbReference type="InterPro" id="IPR011990">
    <property type="entry name" value="TPR-like_helical_dom_sf"/>
</dbReference>
<feature type="chain" id="PRO_5016423512" evidence="3">
    <location>
        <begin position="27"/>
        <end position="268"/>
    </location>
</feature>
<evidence type="ECO:0000313" key="5">
    <source>
        <dbReference type="Proteomes" id="UP000247792"/>
    </source>
</evidence>
<dbReference type="EMBL" id="QJKB01000001">
    <property type="protein sequence ID" value="PXX46709.1"/>
    <property type="molecule type" value="Genomic_DNA"/>
</dbReference>
<proteinExistence type="predicted"/>
<dbReference type="RefSeq" id="WP_245936788.1">
    <property type="nucleotide sequence ID" value="NZ_QJKB01000001.1"/>
</dbReference>
<dbReference type="Gene3D" id="1.25.40.10">
    <property type="entry name" value="Tetratricopeptide repeat domain"/>
    <property type="match status" value="1"/>
</dbReference>
<dbReference type="SMART" id="SM00028">
    <property type="entry name" value="TPR"/>
    <property type="match status" value="4"/>
</dbReference>
<dbReference type="PROSITE" id="PS51257">
    <property type="entry name" value="PROKAR_LIPOPROTEIN"/>
    <property type="match status" value="1"/>
</dbReference>
<dbReference type="Pfam" id="PF14559">
    <property type="entry name" value="TPR_19"/>
    <property type="match status" value="1"/>
</dbReference>
<keyword evidence="5" id="KW-1185">Reference proteome</keyword>
<evidence type="ECO:0000256" key="1">
    <source>
        <dbReference type="PROSITE-ProRule" id="PRU00339"/>
    </source>
</evidence>
<dbReference type="Pfam" id="PF13181">
    <property type="entry name" value="TPR_8"/>
    <property type="match status" value="1"/>
</dbReference>
<keyword evidence="1" id="KW-0802">TPR repeat</keyword>
<sequence length="268" mass="30062">MKISQMRQYCLQGVVLALALGLTACANKRLEGERQEENISVEKQEAQKRAGIRMQLAIGYYQQGQPKVALEEIRQALLISSNLVDAYSLRALIFMDMGEKQLAEDNFLHALKLSPGNNDIGNNYGWFLCLNGRESQGLAYLEKAIKDPNYAAPGKALNNAGLCSLRMKDAVGAERYFMQGLREEPANPAINANLAKILYDRGEYKQARFYIGRVLKFDVLAADVLWLAIKIDKKLGDDASVSNLGTQLRRRHPNSKELSQYQRGVFDE</sequence>
<comment type="caution">
    <text evidence="4">The sequence shown here is derived from an EMBL/GenBank/DDBJ whole genome shotgun (WGS) entry which is preliminary data.</text>
</comment>
<feature type="region of interest" description="Disordered" evidence="2">
    <location>
        <begin position="246"/>
        <end position="268"/>
    </location>
</feature>
<dbReference type="InterPro" id="IPR019734">
    <property type="entry name" value="TPR_rpt"/>
</dbReference>
<evidence type="ECO:0000256" key="3">
    <source>
        <dbReference type="SAM" id="SignalP"/>
    </source>
</evidence>
<feature type="signal peptide" evidence="3">
    <location>
        <begin position="1"/>
        <end position="26"/>
    </location>
</feature>
<dbReference type="PROSITE" id="PS50005">
    <property type="entry name" value="TPR"/>
    <property type="match status" value="1"/>
</dbReference>
<evidence type="ECO:0000256" key="2">
    <source>
        <dbReference type="SAM" id="MobiDB-lite"/>
    </source>
</evidence>
<dbReference type="Proteomes" id="UP000247792">
    <property type="component" value="Unassembled WGS sequence"/>
</dbReference>
<dbReference type="InterPro" id="IPR013360">
    <property type="entry name" value="Pilus_4_PilW"/>
</dbReference>
<organism evidence="4 5">
    <name type="scientific">Undibacterium pigrum</name>
    <dbReference type="NCBI Taxonomy" id="401470"/>
    <lineage>
        <taxon>Bacteria</taxon>
        <taxon>Pseudomonadati</taxon>
        <taxon>Pseudomonadota</taxon>
        <taxon>Betaproteobacteria</taxon>
        <taxon>Burkholderiales</taxon>
        <taxon>Oxalobacteraceae</taxon>
        <taxon>Undibacterium</taxon>
    </lineage>
</organism>
<name>A0A318JH38_9BURK</name>
<gene>
    <name evidence="4" type="ORF">DFR42_101282</name>
</gene>
<reference evidence="4 5" key="1">
    <citation type="submission" date="2018-05" db="EMBL/GenBank/DDBJ databases">
        <title>Genomic Encyclopedia of Type Strains, Phase IV (KMG-IV): sequencing the most valuable type-strain genomes for metagenomic binning, comparative biology and taxonomic classification.</title>
        <authorList>
            <person name="Goeker M."/>
        </authorList>
    </citation>
    <scope>NUCLEOTIDE SEQUENCE [LARGE SCALE GENOMIC DNA]</scope>
    <source>
        <strain evidence="4 5">DSM 19792</strain>
    </source>
</reference>